<protein>
    <submittedName>
        <fullName evidence="1">Uncharacterized protein</fullName>
    </submittedName>
</protein>
<name>A0A0H4PE30_9BACT</name>
<organism evidence="1 2">
    <name type="scientific">Cyclobacterium amurskyense</name>
    <dbReference type="NCBI Taxonomy" id="320787"/>
    <lineage>
        <taxon>Bacteria</taxon>
        <taxon>Pseudomonadati</taxon>
        <taxon>Bacteroidota</taxon>
        <taxon>Cytophagia</taxon>
        <taxon>Cytophagales</taxon>
        <taxon>Cyclobacteriaceae</taxon>
        <taxon>Cyclobacterium</taxon>
    </lineage>
</organism>
<accession>A0A0H4PE30</accession>
<reference evidence="1 2" key="1">
    <citation type="submission" date="2015-07" db="EMBL/GenBank/DDBJ databases">
        <authorList>
            <person name="Kim K.M."/>
        </authorList>
    </citation>
    <scope>NUCLEOTIDE SEQUENCE [LARGE SCALE GENOMIC DNA]</scope>
    <source>
        <strain evidence="1 2">KCTC 12363</strain>
    </source>
</reference>
<proteinExistence type="predicted"/>
<gene>
    <name evidence="1" type="ORF">CA2015_3094</name>
</gene>
<dbReference type="EMBL" id="CP012040">
    <property type="protein sequence ID" value="AKP52494.1"/>
    <property type="molecule type" value="Genomic_DNA"/>
</dbReference>
<dbReference type="KEGG" id="camu:CA2015_3094"/>
<evidence type="ECO:0000313" key="2">
    <source>
        <dbReference type="Proteomes" id="UP000036520"/>
    </source>
</evidence>
<keyword evidence="2" id="KW-1185">Reference proteome</keyword>
<dbReference type="Proteomes" id="UP000036520">
    <property type="component" value="Chromosome"/>
</dbReference>
<dbReference type="STRING" id="320787.CA2015_3094"/>
<evidence type="ECO:0000313" key="1">
    <source>
        <dbReference type="EMBL" id="AKP52494.1"/>
    </source>
</evidence>
<dbReference type="AlphaFoldDB" id="A0A0H4PE30"/>
<sequence>MYQGSICFCKRSAILKFFLYFCAVKIGKYNIGAFLNRIVLTNLLAVFLISLSVAEGEKAMYNFPSPEFEIGMLDYDYLDFPTSLTRTFSNYSPQKNALLPTFYLRENSFKTLIITTINIPKRICTSVSLEQLRRIISLVICNNAP</sequence>